<dbReference type="GO" id="GO:0005524">
    <property type="term" value="F:ATP binding"/>
    <property type="evidence" value="ECO:0007669"/>
    <property type="project" value="UniProtKB-KW"/>
</dbReference>
<name>A0A913YRF9_EXADI</name>
<evidence type="ECO:0000259" key="6">
    <source>
        <dbReference type="PROSITE" id="PS51550"/>
    </source>
</evidence>
<proteinExistence type="predicted"/>
<evidence type="ECO:0000256" key="2">
    <source>
        <dbReference type="ARBA" id="ARBA00022741"/>
    </source>
</evidence>
<evidence type="ECO:0000256" key="4">
    <source>
        <dbReference type="ARBA" id="ARBA00023136"/>
    </source>
</evidence>
<keyword evidence="5" id="KW-0675">Receptor</keyword>
<dbReference type="Gene3D" id="2.60.40.1770">
    <property type="entry name" value="ephrin a2 ectodomain"/>
    <property type="match status" value="1"/>
</dbReference>
<sequence length="264" mass="29760">MESLVALESMKEYFTYPSHNCFVIFKPKWKKDHGPKKPVFTVCDVSPSQEPNLWLRSLEIHVKNATRVDVTLKYAVSKCTMIKHCKDNLQLFVHKTSWKYGNLQNKVPEPNKNIESYQNFGTTKPRSISKDLDKPELNNETYSFFTNRSTPYYYLAIRYQGGCFRLFEVVLSYSFCSSMALSSNLVHLTETIAPANGTIQIGGSCAQNAQPLADNMTLYGNCMANGEWSSHAIGGECLCMAGFGKYLNGTSASCKSKCGKYFPY</sequence>
<comment type="subcellular location">
    <subcellularLocation>
        <location evidence="1">Membrane</location>
        <topology evidence="1">Single-pass membrane protein</topology>
    </subcellularLocation>
</comment>
<dbReference type="Proteomes" id="UP000887567">
    <property type="component" value="Unplaced"/>
</dbReference>
<protein>
    <recommendedName>
        <fullName evidence="6">Eph LBD domain-containing protein</fullName>
    </recommendedName>
</protein>
<keyword evidence="2" id="KW-0547">Nucleotide-binding</keyword>
<dbReference type="InterPro" id="IPR008979">
    <property type="entry name" value="Galactose-bd-like_sf"/>
</dbReference>
<dbReference type="EnsemblMetazoa" id="XM_028662284.1">
    <property type="protein sequence ID" value="XP_028518085.1"/>
    <property type="gene ID" value="LOC110249358"/>
</dbReference>
<feature type="domain" description="Eph LBD" evidence="6">
    <location>
        <begin position="1"/>
        <end position="181"/>
    </location>
</feature>
<keyword evidence="8" id="KW-1185">Reference proteome</keyword>
<dbReference type="KEGG" id="epa:110249358"/>
<dbReference type="PANTHER" id="PTHR46877">
    <property type="entry name" value="EPH RECEPTOR A5"/>
    <property type="match status" value="1"/>
</dbReference>
<organism evidence="7 8">
    <name type="scientific">Exaiptasia diaphana</name>
    <name type="common">Tropical sea anemone</name>
    <name type="synonym">Aiptasia pulchella</name>
    <dbReference type="NCBI Taxonomy" id="2652724"/>
    <lineage>
        <taxon>Eukaryota</taxon>
        <taxon>Metazoa</taxon>
        <taxon>Cnidaria</taxon>
        <taxon>Anthozoa</taxon>
        <taxon>Hexacorallia</taxon>
        <taxon>Actiniaria</taxon>
        <taxon>Aiptasiidae</taxon>
        <taxon>Exaiptasia</taxon>
    </lineage>
</organism>
<dbReference type="AlphaFoldDB" id="A0A913YRF9"/>
<evidence type="ECO:0000313" key="8">
    <source>
        <dbReference type="Proteomes" id="UP000887567"/>
    </source>
</evidence>
<evidence type="ECO:0000313" key="7">
    <source>
        <dbReference type="EnsemblMetazoa" id="XP_028518085.1"/>
    </source>
</evidence>
<keyword evidence="4" id="KW-0472">Membrane</keyword>
<dbReference type="PANTHER" id="PTHR46877:SF14">
    <property type="entry name" value="RECEPTOR PROTEIN-TYROSINE KINASE"/>
    <property type="match status" value="1"/>
</dbReference>
<dbReference type="GO" id="GO:0005886">
    <property type="term" value="C:plasma membrane"/>
    <property type="evidence" value="ECO:0007669"/>
    <property type="project" value="TreeGrafter"/>
</dbReference>
<dbReference type="PROSITE" id="PS51550">
    <property type="entry name" value="EPH_LBD"/>
    <property type="match status" value="1"/>
</dbReference>
<evidence type="ECO:0000256" key="1">
    <source>
        <dbReference type="ARBA" id="ARBA00004167"/>
    </source>
</evidence>
<dbReference type="GeneID" id="110249358"/>
<dbReference type="SUPFAM" id="SSF49785">
    <property type="entry name" value="Galactose-binding domain-like"/>
    <property type="match status" value="1"/>
</dbReference>
<keyword evidence="3" id="KW-0067">ATP-binding</keyword>
<dbReference type="Gene3D" id="2.60.120.260">
    <property type="entry name" value="Galactose-binding domain-like"/>
    <property type="match status" value="1"/>
</dbReference>
<accession>A0A913YRF9</accession>
<evidence type="ECO:0000256" key="3">
    <source>
        <dbReference type="ARBA" id="ARBA00022840"/>
    </source>
</evidence>
<dbReference type="InterPro" id="IPR050449">
    <property type="entry name" value="Ephrin_rcpt_TKs"/>
</dbReference>
<dbReference type="RefSeq" id="XP_028518085.1">
    <property type="nucleotide sequence ID" value="XM_028662284.1"/>
</dbReference>
<reference evidence="7" key="1">
    <citation type="submission" date="2022-11" db="UniProtKB">
        <authorList>
            <consortium name="EnsemblMetazoa"/>
        </authorList>
    </citation>
    <scope>IDENTIFICATION</scope>
</reference>
<dbReference type="Pfam" id="PF01404">
    <property type="entry name" value="Ephrin_lbd"/>
    <property type="match status" value="1"/>
</dbReference>
<dbReference type="InterPro" id="IPR001090">
    <property type="entry name" value="Ephrin_rcpt_lig-bd_dom"/>
</dbReference>
<evidence type="ECO:0000256" key="5">
    <source>
        <dbReference type="ARBA" id="ARBA00023170"/>
    </source>
</evidence>